<evidence type="ECO:0000313" key="2">
    <source>
        <dbReference type="EMBL" id="OGG28844.1"/>
    </source>
</evidence>
<evidence type="ECO:0000313" key="3">
    <source>
        <dbReference type="Proteomes" id="UP000176409"/>
    </source>
</evidence>
<evidence type="ECO:0000259" key="1">
    <source>
        <dbReference type="Pfam" id="PF17991"/>
    </source>
</evidence>
<dbReference type="Gene3D" id="2.60.120.260">
    <property type="entry name" value="Galactose-binding domain-like"/>
    <property type="match status" value="1"/>
</dbReference>
<organism evidence="2 3">
    <name type="scientific">Candidatus Gottesmanbacteria bacterium RIFCSPLOWO2_01_FULL_49_10</name>
    <dbReference type="NCBI Taxonomy" id="1798396"/>
    <lineage>
        <taxon>Bacteria</taxon>
        <taxon>Candidatus Gottesmaniibacteriota</taxon>
    </lineage>
</organism>
<feature type="domain" description="DipZ thioredoxin-like C-terminal" evidence="1">
    <location>
        <begin position="14"/>
        <end position="158"/>
    </location>
</feature>
<gene>
    <name evidence="2" type="ORF">A2973_04430</name>
</gene>
<dbReference type="EMBL" id="MFJZ01000069">
    <property type="protein sequence ID" value="OGG28844.1"/>
    <property type="molecule type" value="Genomic_DNA"/>
</dbReference>
<sequence length="158" mass="17480">MPVDNPTYRVQARTPETYLGNWRIANIASPETIRQDVSTDYSIPISIPSNYFALGGTWTVGYEYARPAPKAKLSFRFDAAEVFLVMRPKTKGVAGGFRVILDGKPLSVDNAGEDVKNGVVKVDVDRLYKLIKLTAAGEHTLELEFLDGTIEVYAFTFG</sequence>
<dbReference type="AlphaFoldDB" id="A0A1F6AVW5"/>
<reference evidence="2 3" key="1">
    <citation type="journal article" date="2016" name="Nat. Commun.">
        <title>Thousands of microbial genomes shed light on interconnected biogeochemical processes in an aquifer system.</title>
        <authorList>
            <person name="Anantharaman K."/>
            <person name="Brown C.T."/>
            <person name="Hug L.A."/>
            <person name="Sharon I."/>
            <person name="Castelle C.J."/>
            <person name="Probst A.J."/>
            <person name="Thomas B.C."/>
            <person name="Singh A."/>
            <person name="Wilkins M.J."/>
            <person name="Karaoz U."/>
            <person name="Brodie E.L."/>
            <person name="Williams K.H."/>
            <person name="Hubbard S.S."/>
            <person name="Banfield J.F."/>
        </authorList>
    </citation>
    <scope>NUCLEOTIDE SEQUENCE [LARGE SCALE GENOMIC DNA]</scope>
</reference>
<dbReference type="InterPro" id="IPR041017">
    <property type="entry name" value="Thioredoxin_10"/>
</dbReference>
<dbReference type="STRING" id="1798396.A2973_04430"/>
<protein>
    <recommendedName>
        <fullName evidence="1">DipZ thioredoxin-like C-terminal domain-containing protein</fullName>
    </recommendedName>
</protein>
<comment type="caution">
    <text evidence="2">The sequence shown here is derived from an EMBL/GenBank/DDBJ whole genome shotgun (WGS) entry which is preliminary data.</text>
</comment>
<name>A0A1F6AVW5_9BACT</name>
<dbReference type="Pfam" id="PF17991">
    <property type="entry name" value="Thioredoxin_10"/>
    <property type="match status" value="1"/>
</dbReference>
<proteinExistence type="predicted"/>
<dbReference type="Proteomes" id="UP000176409">
    <property type="component" value="Unassembled WGS sequence"/>
</dbReference>
<accession>A0A1F6AVW5</accession>